<keyword evidence="8" id="KW-1185">Reference proteome</keyword>
<evidence type="ECO:0000259" key="5">
    <source>
        <dbReference type="Pfam" id="PF01909"/>
    </source>
</evidence>
<protein>
    <submittedName>
        <fullName evidence="7">DUF4111 domain-containing protein</fullName>
    </submittedName>
</protein>
<feature type="compositionally biased region" description="Polar residues" evidence="4">
    <location>
        <begin position="1"/>
        <end position="17"/>
    </location>
</feature>
<dbReference type="Proteomes" id="UP000325529">
    <property type="component" value="Chromosome"/>
</dbReference>
<evidence type="ECO:0000313" key="8">
    <source>
        <dbReference type="Proteomes" id="UP000325529"/>
    </source>
</evidence>
<dbReference type="PIRSF" id="PIRSF000819">
    <property type="entry name" value="Streptomycin_3-adenylyltransf"/>
    <property type="match status" value="1"/>
</dbReference>
<evidence type="ECO:0000259" key="6">
    <source>
        <dbReference type="Pfam" id="PF13427"/>
    </source>
</evidence>
<dbReference type="CDD" id="cd05403">
    <property type="entry name" value="NT_KNTase_like"/>
    <property type="match status" value="1"/>
</dbReference>
<dbReference type="InterPro" id="IPR024172">
    <property type="entry name" value="AadA/Aad9"/>
</dbReference>
<gene>
    <name evidence="7" type="ORF">CP970_41560</name>
</gene>
<dbReference type="EMBL" id="CP023699">
    <property type="protein sequence ID" value="QEU96574.1"/>
    <property type="molecule type" value="Genomic_DNA"/>
</dbReference>
<evidence type="ECO:0000313" key="7">
    <source>
        <dbReference type="EMBL" id="QEU96574.1"/>
    </source>
</evidence>
<dbReference type="GO" id="GO:0070566">
    <property type="term" value="F:adenylyltransferase activity"/>
    <property type="evidence" value="ECO:0007669"/>
    <property type="project" value="InterPro"/>
</dbReference>
<dbReference type="SUPFAM" id="SSF81301">
    <property type="entry name" value="Nucleotidyltransferase"/>
    <property type="match status" value="1"/>
</dbReference>
<feature type="domain" description="Polymerase nucleotidyl transferase" evidence="5">
    <location>
        <begin position="33"/>
        <end position="114"/>
    </location>
</feature>
<dbReference type="NCBIfam" id="NF010309">
    <property type="entry name" value="PRK13746.1"/>
    <property type="match status" value="1"/>
</dbReference>
<comment type="catalytic activity">
    <reaction evidence="3">
        <text>spectinomycin + ATP = 9-O-adenylylspectinomycin + diphosphate</text>
        <dbReference type="Rhea" id="RHEA:63228"/>
        <dbReference type="ChEBI" id="CHEBI:30616"/>
        <dbReference type="ChEBI" id="CHEBI:33019"/>
        <dbReference type="ChEBI" id="CHEBI:146260"/>
        <dbReference type="ChEBI" id="CHEBI:146261"/>
    </reaction>
</comment>
<reference evidence="7 8" key="1">
    <citation type="submission" date="2017-09" db="EMBL/GenBank/DDBJ databases">
        <authorList>
            <person name="Lee N."/>
            <person name="Cho B.-K."/>
        </authorList>
    </citation>
    <scope>NUCLEOTIDE SEQUENCE [LARGE SCALE GENOMIC DNA]</scope>
    <source>
        <strain evidence="7 8">ATCC 12853</strain>
    </source>
</reference>
<name>A0A5J6GQC2_STRKN</name>
<accession>A0A5J6GQC2</accession>
<feature type="region of interest" description="Disordered" evidence="4">
    <location>
        <begin position="1"/>
        <end position="25"/>
    </location>
</feature>
<dbReference type="OrthoDB" id="7058480at2"/>
<dbReference type="InterPro" id="IPR025184">
    <property type="entry name" value="AadA_C"/>
</dbReference>
<keyword evidence="2" id="KW-0046">Antibiotic resistance</keyword>
<dbReference type="GO" id="GO:0046677">
    <property type="term" value="P:response to antibiotic"/>
    <property type="evidence" value="ECO:0007669"/>
    <property type="project" value="UniProtKB-KW"/>
</dbReference>
<evidence type="ECO:0000256" key="4">
    <source>
        <dbReference type="SAM" id="MobiDB-lite"/>
    </source>
</evidence>
<evidence type="ECO:0000256" key="2">
    <source>
        <dbReference type="ARBA" id="ARBA00023251"/>
    </source>
</evidence>
<dbReference type="AlphaFoldDB" id="A0A5J6GQC2"/>
<organism evidence="7 8">
    <name type="scientific">Streptomyces kanamyceticus</name>
    <dbReference type="NCBI Taxonomy" id="1967"/>
    <lineage>
        <taxon>Bacteria</taxon>
        <taxon>Bacillati</taxon>
        <taxon>Actinomycetota</taxon>
        <taxon>Actinomycetes</taxon>
        <taxon>Kitasatosporales</taxon>
        <taxon>Streptomycetaceae</taxon>
        <taxon>Streptomyces</taxon>
    </lineage>
</organism>
<evidence type="ECO:0000256" key="3">
    <source>
        <dbReference type="ARBA" id="ARBA00047831"/>
    </source>
</evidence>
<sequence length="282" mass="30535">MRNCSSPPENDSKSPTKTPRLGGAVTQTDDVVRLVREVLEPVGLIGAYLHGSAVLGGLRPHSDIDVFAVVRRPTTAARRRALTEGLLAVSGHPDHGTPLRPVELTVAVQDDIRPWMYPPRCEFQYGEWLRDTYLRGVMPEPGPSPDLALLVTMVLDGRAPLLGPAPGDVLDPVPTADLARAMTAGVPELLAERDTDTRNVLLTLARIWTTLATGDIKSKDAAADWALERLPAEHRPVLARARAVYLGDEEERWDDLLPQVAPHAAYVVRAIEGLAPGGDFAP</sequence>
<dbReference type="Pfam" id="PF01909">
    <property type="entry name" value="NTP_transf_2"/>
    <property type="match status" value="1"/>
</dbReference>
<dbReference type="InterPro" id="IPR043519">
    <property type="entry name" value="NT_sf"/>
</dbReference>
<keyword evidence="1" id="KW-0808">Transferase</keyword>
<dbReference type="KEGG" id="ska:CP970_41560"/>
<dbReference type="Pfam" id="PF13427">
    <property type="entry name" value="AadA_C"/>
    <property type="match status" value="1"/>
</dbReference>
<feature type="domain" description="Adenylyltransferase AadA C-terminal" evidence="6">
    <location>
        <begin position="168"/>
        <end position="268"/>
    </location>
</feature>
<evidence type="ECO:0000256" key="1">
    <source>
        <dbReference type="ARBA" id="ARBA00022679"/>
    </source>
</evidence>
<proteinExistence type="predicted"/>
<dbReference type="InterPro" id="IPR002934">
    <property type="entry name" value="Polymerase_NTP_transf_dom"/>
</dbReference>